<dbReference type="OrthoDB" id="10365267at2759"/>
<sequence length="263" mass="27862">MSTAVLVSDLHAKLRAIEFQISQLMPLADQVLSQFAGAGPIIASTFSIHQPPSHHVSNISLNPYKAGQLAYGRTLAKKASDAESAILENLASGEVWESQIAKSPPPLPSTFALSMGAPVGTLYPSMSSNDIFSMVENEQAGKSVWRRFTKSTHGSKQATLGRGRAKGGGEAGAPTSSKSHQSMLRTPPSQRKRVESSQKVNKQHGGSLFIPSPVDLSHQQRPATTAESHISITLNRELAPSTAAEPKLEDDTGSNEGSGSIIT</sequence>
<feature type="region of interest" description="Disordered" evidence="1">
    <location>
        <begin position="147"/>
        <end position="263"/>
    </location>
</feature>
<keyword evidence="3" id="KW-1185">Reference proteome</keyword>
<reference evidence="2 3" key="1">
    <citation type="journal article" date="2019" name="Sci. Rep.">
        <title>Comparative genomics of chytrid fungi reveal insights into the obligate biotrophic and pathogenic lifestyle of Synchytrium endobioticum.</title>
        <authorList>
            <person name="van de Vossenberg B.T.L.H."/>
            <person name="Warris S."/>
            <person name="Nguyen H.D.T."/>
            <person name="van Gent-Pelzer M.P.E."/>
            <person name="Joly D.L."/>
            <person name="van de Geest H.C."/>
            <person name="Bonants P.J.M."/>
            <person name="Smith D.S."/>
            <person name="Levesque C.A."/>
            <person name="van der Lee T.A.J."/>
        </authorList>
    </citation>
    <scope>NUCLEOTIDE SEQUENCE [LARGE SCALE GENOMIC DNA]</scope>
    <source>
        <strain evidence="2 3">CBS 675.73</strain>
    </source>
</reference>
<feature type="compositionally biased region" description="Polar residues" evidence="1">
    <location>
        <begin position="254"/>
        <end position="263"/>
    </location>
</feature>
<comment type="caution">
    <text evidence="2">The sequence shown here is derived from an EMBL/GenBank/DDBJ whole genome shotgun (WGS) entry which is preliminary data.</text>
</comment>
<dbReference type="Proteomes" id="UP000320333">
    <property type="component" value="Unassembled WGS sequence"/>
</dbReference>
<name>A0A507DL09_9FUNG</name>
<dbReference type="EMBL" id="QEAP01001075">
    <property type="protein sequence ID" value="TPX52111.1"/>
    <property type="molecule type" value="Genomic_DNA"/>
</dbReference>
<proteinExistence type="predicted"/>
<gene>
    <name evidence="2" type="ORF">CcCBS67573_g09939</name>
</gene>
<evidence type="ECO:0000256" key="1">
    <source>
        <dbReference type="SAM" id="MobiDB-lite"/>
    </source>
</evidence>
<feature type="compositionally biased region" description="Polar residues" evidence="1">
    <location>
        <begin position="217"/>
        <end position="234"/>
    </location>
</feature>
<dbReference type="AlphaFoldDB" id="A0A507DL09"/>
<accession>A0A507DL09</accession>
<feature type="compositionally biased region" description="Polar residues" evidence="1">
    <location>
        <begin position="174"/>
        <end position="189"/>
    </location>
</feature>
<organism evidence="2 3">
    <name type="scientific">Chytriomyces confervae</name>
    <dbReference type="NCBI Taxonomy" id="246404"/>
    <lineage>
        <taxon>Eukaryota</taxon>
        <taxon>Fungi</taxon>
        <taxon>Fungi incertae sedis</taxon>
        <taxon>Chytridiomycota</taxon>
        <taxon>Chytridiomycota incertae sedis</taxon>
        <taxon>Chytridiomycetes</taxon>
        <taxon>Chytridiales</taxon>
        <taxon>Chytriomycetaceae</taxon>
        <taxon>Chytriomyces</taxon>
    </lineage>
</organism>
<evidence type="ECO:0000313" key="2">
    <source>
        <dbReference type="EMBL" id="TPX52111.1"/>
    </source>
</evidence>
<evidence type="ECO:0000313" key="3">
    <source>
        <dbReference type="Proteomes" id="UP000320333"/>
    </source>
</evidence>
<protein>
    <submittedName>
        <fullName evidence="2">Uncharacterized protein</fullName>
    </submittedName>
</protein>